<dbReference type="GO" id="GO:0017038">
    <property type="term" value="P:protein import"/>
    <property type="evidence" value="ECO:0007669"/>
    <property type="project" value="TreeGrafter"/>
</dbReference>
<dbReference type="PANTHER" id="PTHR30625">
    <property type="entry name" value="PROTEIN TOLQ"/>
    <property type="match status" value="1"/>
</dbReference>
<evidence type="ECO:0000256" key="1">
    <source>
        <dbReference type="ARBA" id="ARBA00004651"/>
    </source>
</evidence>
<proteinExistence type="inferred from homology"/>
<organism evidence="11 12">
    <name type="scientific">Kushneria phosphatilytica</name>
    <dbReference type="NCBI Taxonomy" id="657387"/>
    <lineage>
        <taxon>Bacteria</taxon>
        <taxon>Pseudomonadati</taxon>
        <taxon>Pseudomonadota</taxon>
        <taxon>Gammaproteobacteria</taxon>
        <taxon>Oceanospirillales</taxon>
        <taxon>Halomonadaceae</taxon>
        <taxon>Kushneria</taxon>
    </lineage>
</organism>
<feature type="transmembrane region" description="Helical" evidence="10">
    <location>
        <begin position="16"/>
        <end position="37"/>
    </location>
</feature>
<sequence>MSDSMSIISLFWQSSIVVKIVMLILLAASIVSWVIIFQRGMSLRRDRREIEDFEDHFWSGVDLNELYRELPSAQPTGAAHVFRSGFREFNRLLPKARSNDAILDGMQRAMRVALSREETRLGRHLAILATISSSAVYVGLFGTVWGIMGTFQSLGSVQQVTLGVIAPSIAEALVATAMGLFAAIPAVIAYNRLVSRVDDLMARLENFAEEFHSILHRNLQGRTSEEAA</sequence>
<reference evidence="11 12" key="1">
    <citation type="submission" date="2019-08" db="EMBL/GenBank/DDBJ databases">
        <title>Complete genome sequence of Kushneria sp. YCWA18, a halophilic phosphate-solubilizing bacterium isolated from Daqiao saltern in China.</title>
        <authorList>
            <person name="Du G.-X."/>
            <person name="Qu L.-Y."/>
        </authorList>
    </citation>
    <scope>NUCLEOTIDE SEQUENCE [LARGE SCALE GENOMIC DNA]</scope>
    <source>
        <strain evidence="11 12">YCWA18</strain>
    </source>
</reference>
<keyword evidence="7 10" id="KW-1133">Transmembrane helix</keyword>
<dbReference type="InterPro" id="IPR014163">
    <property type="entry name" value="Tol-Pal_TolQ"/>
</dbReference>
<dbReference type="STRING" id="657387.BH688_04535"/>
<dbReference type="GO" id="GO:0051301">
    <property type="term" value="P:cell division"/>
    <property type="evidence" value="ECO:0007669"/>
    <property type="project" value="UniProtKB-UniRule"/>
</dbReference>
<comment type="subunit">
    <text evidence="10">The Tol-Pal system is composed of five core proteins: the inner membrane proteins TolA, TolQ and TolR, the periplasmic protein TolB and the outer membrane protein Pal. They form a network linking the inner and outer membranes and the peptidoglycan layer.</text>
</comment>
<keyword evidence="3 10" id="KW-1003">Cell membrane</keyword>
<evidence type="ECO:0000256" key="9">
    <source>
        <dbReference type="ARBA" id="ARBA00023306"/>
    </source>
</evidence>
<keyword evidence="8 10" id="KW-0472">Membrane</keyword>
<feature type="transmembrane region" description="Helical" evidence="10">
    <location>
        <begin position="168"/>
        <end position="190"/>
    </location>
</feature>
<dbReference type="PANTHER" id="PTHR30625:SF3">
    <property type="entry name" value="TOL-PAL SYSTEM PROTEIN TOLQ"/>
    <property type="match status" value="1"/>
</dbReference>
<dbReference type="InterPro" id="IPR050790">
    <property type="entry name" value="ExbB/TolQ_transport"/>
</dbReference>
<keyword evidence="12" id="KW-1185">Reference proteome</keyword>
<evidence type="ECO:0000256" key="10">
    <source>
        <dbReference type="HAMAP-Rule" id="MF_02202"/>
    </source>
</evidence>
<evidence type="ECO:0000256" key="6">
    <source>
        <dbReference type="ARBA" id="ARBA00022692"/>
    </source>
</evidence>
<dbReference type="AlphaFoldDB" id="A0A1S1NWV7"/>
<dbReference type="GO" id="GO:0005886">
    <property type="term" value="C:plasma membrane"/>
    <property type="evidence" value="ECO:0007669"/>
    <property type="project" value="UniProtKB-SubCell"/>
</dbReference>
<dbReference type="InterPro" id="IPR002898">
    <property type="entry name" value="MotA_ExbB_proton_chnl"/>
</dbReference>
<evidence type="ECO:0000256" key="8">
    <source>
        <dbReference type="ARBA" id="ARBA00023136"/>
    </source>
</evidence>
<dbReference type="HAMAP" id="MF_02202">
    <property type="entry name" value="TolQ"/>
    <property type="match status" value="1"/>
</dbReference>
<keyword evidence="6 10" id="KW-0812">Transmembrane</keyword>
<evidence type="ECO:0000256" key="5">
    <source>
        <dbReference type="ARBA" id="ARBA00022618"/>
    </source>
</evidence>
<comment type="similarity">
    <text evidence="2 10">Belongs to the ExbB/TolQ family.</text>
</comment>
<comment type="function">
    <text evidence="10">Part of the Tol-Pal system, which plays a role in outer membrane invagination during cell division and is important for maintaining outer membrane integrity.</text>
</comment>
<feature type="transmembrane region" description="Helical" evidence="10">
    <location>
        <begin position="125"/>
        <end position="148"/>
    </location>
</feature>
<protein>
    <recommendedName>
        <fullName evidence="10">Tol-Pal system protein TolQ</fullName>
    </recommendedName>
</protein>
<name>A0A1S1NWV7_9GAMM</name>
<keyword evidence="5 10" id="KW-0132">Cell division</keyword>
<dbReference type="GO" id="GO:0043213">
    <property type="term" value="P:bacteriocin transport"/>
    <property type="evidence" value="ECO:0007669"/>
    <property type="project" value="InterPro"/>
</dbReference>
<dbReference type="NCBIfam" id="TIGR02796">
    <property type="entry name" value="tolQ"/>
    <property type="match status" value="1"/>
</dbReference>
<evidence type="ECO:0000256" key="2">
    <source>
        <dbReference type="ARBA" id="ARBA00010442"/>
    </source>
</evidence>
<evidence type="ECO:0000256" key="3">
    <source>
        <dbReference type="ARBA" id="ARBA00022475"/>
    </source>
</evidence>
<dbReference type="KEGG" id="kuy:FY550_08280"/>
<accession>A0A1S1NWV7</accession>
<evidence type="ECO:0000256" key="7">
    <source>
        <dbReference type="ARBA" id="ARBA00022989"/>
    </source>
</evidence>
<evidence type="ECO:0000313" key="11">
    <source>
        <dbReference type="EMBL" id="QEL11130.1"/>
    </source>
</evidence>
<evidence type="ECO:0000313" key="12">
    <source>
        <dbReference type="Proteomes" id="UP000322553"/>
    </source>
</evidence>
<dbReference type="EMBL" id="CP043420">
    <property type="protein sequence ID" value="QEL11130.1"/>
    <property type="molecule type" value="Genomic_DNA"/>
</dbReference>
<evidence type="ECO:0000256" key="4">
    <source>
        <dbReference type="ARBA" id="ARBA00022519"/>
    </source>
</evidence>
<comment type="subcellular location">
    <subcellularLocation>
        <location evidence="10">Cell inner membrane</location>
        <topology evidence="10">Multi-pass membrane protein</topology>
    </subcellularLocation>
    <subcellularLocation>
        <location evidence="1">Cell membrane</location>
        <topology evidence="1">Multi-pass membrane protein</topology>
    </subcellularLocation>
</comment>
<dbReference type="Proteomes" id="UP000322553">
    <property type="component" value="Chromosome"/>
</dbReference>
<dbReference type="OrthoDB" id="9805133at2"/>
<keyword evidence="4 10" id="KW-0997">Cell inner membrane</keyword>
<dbReference type="Pfam" id="PF01618">
    <property type="entry name" value="MotA_ExbB"/>
    <property type="match status" value="1"/>
</dbReference>
<gene>
    <name evidence="10 11" type="primary">tolQ</name>
    <name evidence="11" type="ORF">FY550_08280</name>
</gene>
<keyword evidence="9 10" id="KW-0131">Cell cycle</keyword>